<evidence type="ECO:0000313" key="8">
    <source>
        <dbReference type="Proteomes" id="UP000264589"/>
    </source>
</evidence>
<evidence type="ECO:0000256" key="5">
    <source>
        <dbReference type="PROSITE-ProRule" id="PRU10137"/>
    </source>
</evidence>
<evidence type="ECO:0000256" key="2">
    <source>
        <dbReference type="ARBA" id="ARBA00023125"/>
    </source>
</evidence>
<feature type="active site" description="O-(5'-phospho-DNA)-serine intermediate" evidence="4 5">
    <location>
        <position position="17"/>
    </location>
</feature>
<dbReference type="InParanoid" id="A0A371RFQ0"/>
<dbReference type="Proteomes" id="UP000264589">
    <property type="component" value="Unassembled WGS sequence"/>
</dbReference>
<dbReference type="GO" id="GO:0000150">
    <property type="term" value="F:DNA strand exchange activity"/>
    <property type="evidence" value="ECO:0007669"/>
    <property type="project" value="InterPro"/>
</dbReference>
<dbReference type="PANTHER" id="PTHR30461:SF2">
    <property type="entry name" value="SERINE RECOMBINASE PINE-RELATED"/>
    <property type="match status" value="1"/>
</dbReference>
<dbReference type="InterPro" id="IPR036162">
    <property type="entry name" value="Resolvase-like_N_sf"/>
</dbReference>
<name>A0A371RFQ0_9PROT</name>
<dbReference type="Pfam" id="PF00239">
    <property type="entry name" value="Resolvase"/>
    <property type="match status" value="1"/>
</dbReference>
<evidence type="ECO:0000256" key="4">
    <source>
        <dbReference type="PIRSR" id="PIRSR606118-50"/>
    </source>
</evidence>
<dbReference type="GO" id="GO:0003677">
    <property type="term" value="F:DNA binding"/>
    <property type="evidence" value="ECO:0007669"/>
    <property type="project" value="UniProtKB-KW"/>
</dbReference>
<sequence>MPGKIIFMQKLGYIRVSTCEQSPDRQIDRLEALCDELFVEYLSAATTKRPILQEVLSSLSAGDILVILDLDRAFRSTIDALETLEMLKGRGVALKIVNMNLDTTTPSGMLIYTMISAFAEFERRINSQRTKEGLEAARNRGVTLGRPRKLSAEDLEMIRVRLQRDDFLKDIAADYDMAPWSLTRALKRHAYECAASIQ</sequence>
<dbReference type="RefSeq" id="WP_116390906.1">
    <property type="nucleotide sequence ID" value="NZ_QUQO01000001.1"/>
</dbReference>
<dbReference type="OrthoDB" id="2290206at2"/>
<proteinExistence type="predicted"/>
<evidence type="ECO:0000259" key="6">
    <source>
        <dbReference type="PROSITE" id="PS51736"/>
    </source>
</evidence>
<comment type="caution">
    <text evidence="7">The sequence shown here is derived from an EMBL/GenBank/DDBJ whole genome shotgun (WGS) entry which is preliminary data.</text>
</comment>
<keyword evidence="2" id="KW-0238">DNA-binding</keyword>
<keyword evidence="8" id="KW-1185">Reference proteome</keyword>
<dbReference type="FunCoup" id="A0A371RFQ0">
    <property type="interactions" value="38"/>
</dbReference>
<dbReference type="AlphaFoldDB" id="A0A371RFQ0"/>
<protein>
    <submittedName>
        <fullName evidence="7">Recombinase family protein</fullName>
    </submittedName>
</protein>
<feature type="domain" description="Resolvase/invertase-type recombinase catalytic" evidence="6">
    <location>
        <begin position="9"/>
        <end position="141"/>
    </location>
</feature>
<dbReference type="InterPro" id="IPR006118">
    <property type="entry name" value="Recombinase_CS"/>
</dbReference>
<dbReference type="SUPFAM" id="SSF53041">
    <property type="entry name" value="Resolvase-like"/>
    <property type="match status" value="1"/>
</dbReference>
<organism evidence="7 8">
    <name type="scientific">Parvularcula marina</name>
    <dbReference type="NCBI Taxonomy" id="2292771"/>
    <lineage>
        <taxon>Bacteria</taxon>
        <taxon>Pseudomonadati</taxon>
        <taxon>Pseudomonadota</taxon>
        <taxon>Alphaproteobacteria</taxon>
        <taxon>Parvularculales</taxon>
        <taxon>Parvularculaceae</taxon>
        <taxon>Parvularcula</taxon>
    </lineage>
</organism>
<evidence type="ECO:0000256" key="3">
    <source>
        <dbReference type="ARBA" id="ARBA00023172"/>
    </source>
</evidence>
<dbReference type="PROSITE" id="PS51736">
    <property type="entry name" value="RECOMBINASES_3"/>
    <property type="match status" value="1"/>
</dbReference>
<dbReference type="SMART" id="SM00857">
    <property type="entry name" value="Resolvase"/>
    <property type="match status" value="1"/>
</dbReference>
<dbReference type="GO" id="GO:0015074">
    <property type="term" value="P:DNA integration"/>
    <property type="evidence" value="ECO:0007669"/>
    <property type="project" value="UniProtKB-KW"/>
</dbReference>
<dbReference type="InterPro" id="IPR050639">
    <property type="entry name" value="SSR_resolvase"/>
</dbReference>
<reference evidence="7 8" key="1">
    <citation type="submission" date="2018-08" db="EMBL/GenBank/DDBJ databases">
        <title>Parvularcula sp. SM1705, isolated from surface water of the South Sea China.</title>
        <authorList>
            <person name="Sun L."/>
        </authorList>
    </citation>
    <scope>NUCLEOTIDE SEQUENCE [LARGE SCALE GENOMIC DNA]</scope>
    <source>
        <strain evidence="7 8">SM1705</strain>
    </source>
</reference>
<evidence type="ECO:0000313" key="7">
    <source>
        <dbReference type="EMBL" id="RFB04278.1"/>
    </source>
</evidence>
<dbReference type="CDD" id="cd03768">
    <property type="entry name" value="SR_ResInv"/>
    <property type="match status" value="1"/>
</dbReference>
<accession>A0A371RFQ0</accession>
<keyword evidence="3" id="KW-0233">DNA recombination</keyword>
<dbReference type="PANTHER" id="PTHR30461">
    <property type="entry name" value="DNA-INVERTASE FROM LAMBDOID PROPHAGE"/>
    <property type="match status" value="1"/>
</dbReference>
<keyword evidence="1" id="KW-0229">DNA integration</keyword>
<evidence type="ECO:0000256" key="1">
    <source>
        <dbReference type="ARBA" id="ARBA00022908"/>
    </source>
</evidence>
<dbReference type="PROSITE" id="PS00397">
    <property type="entry name" value="RECOMBINASES_1"/>
    <property type="match status" value="1"/>
</dbReference>
<dbReference type="EMBL" id="QUQO01000001">
    <property type="protein sequence ID" value="RFB04278.1"/>
    <property type="molecule type" value="Genomic_DNA"/>
</dbReference>
<dbReference type="InterPro" id="IPR006119">
    <property type="entry name" value="Resolv_N"/>
</dbReference>
<gene>
    <name evidence="7" type="ORF">DX908_02645</name>
</gene>
<dbReference type="Gene3D" id="3.40.50.1390">
    <property type="entry name" value="Resolvase, N-terminal catalytic domain"/>
    <property type="match status" value="1"/>
</dbReference>